<protein>
    <recommendedName>
        <fullName evidence="2">MaoC-like domain-containing protein</fullName>
    </recommendedName>
</protein>
<reference evidence="4" key="1">
    <citation type="journal article" date="2019" name="Int. J. Syst. Evol. Microbiol.">
        <title>The Global Catalogue of Microorganisms (GCM) 10K type strain sequencing project: providing services to taxonomists for standard genome sequencing and annotation.</title>
        <authorList>
            <consortium name="The Broad Institute Genomics Platform"/>
            <consortium name="The Broad Institute Genome Sequencing Center for Infectious Disease"/>
            <person name="Wu L."/>
            <person name="Ma J."/>
        </authorList>
    </citation>
    <scope>NUCLEOTIDE SEQUENCE [LARGE SCALE GENOMIC DNA]</scope>
    <source>
        <strain evidence="4">JCM 17983</strain>
    </source>
</reference>
<evidence type="ECO:0000313" key="4">
    <source>
        <dbReference type="Proteomes" id="UP001500457"/>
    </source>
</evidence>
<dbReference type="RefSeq" id="WP_274234889.1">
    <property type="nucleotide sequence ID" value="NZ_BAABHQ010000029.1"/>
</dbReference>
<dbReference type="Pfam" id="PF01575">
    <property type="entry name" value="MaoC_dehydratas"/>
    <property type="match status" value="1"/>
</dbReference>
<dbReference type="InterPro" id="IPR002539">
    <property type="entry name" value="MaoC-like_dom"/>
</dbReference>
<feature type="domain" description="MaoC-like" evidence="2">
    <location>
        <begin position="171"/>
        <end position="251"/>
    </location>
</feature>
<dbReference type="SUPFAM" id="SSF54637">
    <property type="entry name" value="Thioesterase/thiol ester dehydrase-isomerase"/>
    <property type="match status" value="1"/>
</dbReference>
<dbReference type="Proteomes" id="UP001500457">
    <property type="component" value="Unassembled WGS sequence"/>
</dbReference>
<evidence type="ECO:0000256" key="1">
    <source>
        <dbReference type="ARBA" id="ARBA00005254"/>
    </source>
</evidence>
<evidence type="ECO:0000313" key="3">
    <source>
        <dbReference type="EMBL" id="GAA4896037.1"/>
    </source>
</evidence>
<comment type="caution">
    <text evidence="3">The sequence shown here is derived from an EMBL/GenBank/DDBJ whole genome shotgun (WGS) entry which is preliminary data.</text>
</comment>
<accession>A0ABP9FB42</accession>
<keyword evidence="4" id="KW-1185">Reference proteome</keyword>
<name>A0ABP9FB42_9PSEU</name>
<comment type="similarity">
    <text evidence="1">Belongs to the enoyl-CoA hydratase/isomerase family.</text>
</comment>
<evidence type="ECO:0000259" key="2">
    <source>
        <dbReference type="Pfam" id="PF01575"/>
    </source>
</evidence>
<dbReference type="InterPro" id="IPR029069">
    <property type="entry name" value="HotDog_dom_sf"/>
</dbReference>
<dbReference type="EMBL" id="BAABHQ010000029">
    <property type="protein sequence ID" value="GAA4896037.1"/>
    <property type="molecule type" value="Genomic_DNA"/>
</dbReference>
<proteinExistence type="inferred from homology"/>
<dbReference type="CDD" id="cd03441">
    <property type="entry name" value="R_hydratase_like"/>
    <property type="match status" value="1"/>
</dbReference>
<sequence length="283" mass="29308">MTAAPAPAPADLAGLRLPGGTSRVEGYESLLMHDAVRAPRRPEPHPIWAFLAPQRGMGCSLAELFTTLGCPLEAGPLLGRFAARCAAPLALDVDHEVRGGVTTVRRRRGRVLGVVDEVELVLDLRRGPPGAGAPVLTATYVFLLPRPGVTDAPAAGGTPDAVPEGPEHPGAPITVRADEMKLLALLLRDPNPIHLDPDAAAAVGLGHACVNQGPANLAYALTHVTARRPDAVLTGFAARFRATVVAGDVVTPVARDDGSFALRHADGRDAVTGTAELRGRGGP</sequence>
<gene>
    <name evidence="3" type="ORF">GCM10023203_58030</name>
</gene>
<dbReference type="Gene3D" id="3.10.129.10">
    <property type="entry name" value="Hotdog Thioesterase"/>
    <property type="match status" value="1"/>
</dbReference>
<organism evidence="3 4">
    <name type="scientific">Actinomycetospora straminea</name>
    <dbReference type="NCBI Taxonomy" id="663607"/>
    <lineage>
        <taxon>Bacteria</taxon>
        <taxon>Bacillati</taxon>
        <taxon>Actinomycetota</taxon>
        <taxon>Actinomycetes</taxon>
        <taxon>Pseudonocardiales</taxon>
        <taxon>Pseudonocardiaceae</taxon>
        <taxon>Actinomycetospora</taxon>
    </lineage>
</organism>